<dbReference type="PROSITE" id="PS01124">
    <property type="entry name" value="HTH_ARAC_FAMILY_2"/>
    <property type="match status" value="1"/>
</dbReference>
<dbReference type="EMBL" id="OFSM01000016">
    <property type="protein sequence ID" value="SOY30494.1"/>
    <property type="molecule type" value="Genomic_DNA"/>
</dbReference>
<dbReference type="InterPro" id="IPR018062">
    <property type="entry name" value="HTH_AraC-typ_CS"/>
</dbReference>
<reference evidence="6 7" key="1">
    <citation type="submission" date="2018-01" db="EMBL/GenBank/DDBJ databases">
        <authorList>
            <person name="Gaut B.S."/>
            <person name="Morton B.R."/>
            <person name="Clegg M.T."/>
            <person name="Duvall M.R."/>
        </authorList>
    </citation>
    <scope>NUCLEOTIDE SEQUENCE [LARGE SCALE GENOMIC DNA]</scope>
    <source>
        <strain evidence="6">GP69</strain>
    </source>
</reference>
<evidence type="ECO:0000259" key="5">
    <source>
        <dbReference type="PROSITE" id="PS01124"/>
    </source>
</evidence>
<dbReference type="InterPro" id="IPR050204">
    <property type="entry name" value="AraC_XylS_family_regulators"/>
</dbReference>
<dbReference type="PANTHER" id="PTHR46796:SF7">
    <property type="entry name" value="ARAC FAMILY TRANSCRIPTIONAL REGULATOR"/>
    <property type="match status" value="1"/>
</dbReference>
<dbReference type="InterPro" id="IPR009057">
    <property type="entry name" value="Homeodomain-like_sf"/>
</dbReference>
<dbReference type="Proteomes" id="UP000236311">
    <property type="component" value="Unassembled WGS sequence"/>
</dbReference>
<evidence type="ECO:0000313" key="7">
    <source>
        <dbReference type="Proteomes" id="UP000236311"/>
    </source>
</evidence>
<dbReference type="RefSeq" id="WP_172455158.1">
    <property type="nucleotide sequence ID" value="NZ_JANJZD010000001.1"/>
</dbReference>
<dbReference type="PRINTS" id="PR00032">
    <property type="entry name" value="HTHARAC"/>
</dbReference>
<dbReference type="AlphaFoldDB" id="A0A2K4ZJ52"/>
<dbReference type="InterPro" id="IPR003313">
    <property type="entry name" value="AraC-bd"/>
</dbReference>
<dbReference type="PANTHER" id="PTHR46796">
    <property type="entry name" value="HTH-TYPE TRANSCRIPTIONAL ACTIVATOR RHAS-RELATED"/>
    <property type="match status" value="1"/>
</dbReference>
<evidence type="ECO:0000256" key="4">
    <source>
        <dbReference type="ARBA" id="ARBA00023163"/>
    </source>
</evidence>
<protein>
    <submittedName>
        <fullName evidence="6">Arabinose operon regulatory protein</fullName>
    </submittedName>
</protein>
<gene>
    <name evidence="6" type="primary">araC_2</name>
    <name evidence="6" type="ORF">AMURIS_03225</name>
</gene>
<evidence type="ECO:0000256" key="3">
    <source>
        <dbReference type="ARBA" id="ARBA00023159"/>
    </source>
</evidence>
<dbReference type="InterPro" id="IPR018060">
    <property type="entry name" value="HTH_AraC"/>
</dbReference>
<keyword evidence="2" id="KW-0238">DNA-binding</keyword>
<name>A0A2K4ZJ52_9FIRM</name>
<dbReference type="Pfam" id="PF12833">
    <property type="entry name" value="HTH_18"/>
    <property type="match status" value="1"/>
</dbReference>
<dbReference type="Pfam" id="PF02311">
    <property type="entry name" value="AraC_binding"/>
    <property type="match status" value="1"/>
</dbReference>
<proteinExistence type="predicted"/>
<dbReference type="GO" id="GO:0003700">
    <property type="term" value="F:DNA-binding transcription factor activity"/>
    <property type="evidence" value="ECO:0007669"/>
    <property type="project" value="InterPro"/>
</dbReference>
<evidence type="ECO:0000256" key="2">
    <source>
        <dbReference type="ARBA" id="ARBA00023125"/>
    </source>
</evidence>
<dbReference type="InterPro" id="IPR020449">
    <property type="entry name" value="Tscrpt_reg_AraC-type_HTH"/>
</dbReference>
<keyword evidence="4" id="KW-0804">Transcription</keyword>
<dbReference type="SMART" id="SM00342">
    <property type="entry name" value="HTH_ARAC"/>
    <property type="match status" value="1"/>
</dbReference>
<sequence length="280" mass="32298">MIRITARSHSTGDYLLPEDALLPLFVVSCGHQYHFSKDFSVRRPEGRSDYQLLYLCEGCGHFLRGGVWEKVPAGSLILYPPHEPQVYTYLAEENPEIYWIHFSGSDIPSLLSSFQIRDSHIGIHPALKQVFEEIILELQLHKFRFQDVVGADFHRLLALFNRFMHVQDSAQTDNPPIDRLITQLHRHYMDNWDIRAMADFCHLGVDHFSHRFKDAVGVSPVRFLTGLRVERAKELLLTESLSVSEVARLVGYQDPLYFSRVFKKFTGISPGMFHGNRGKK</sequence>
<accession>A0A2K4ZJ52</accession>
<organism evidence="6 7">
    <name type="scientific">Acetatifactor muris</name>
    <dbReference type="NCBI Taxonomy" id="879566"/>
    <lineage>
        <taxon>Bacteria</taxon>
        <taxon>Bacillati</taxon>
        <taxon>Bacillota</taxon>
        <taxon>Clostridia</taxon>
        <taxon>Lachnospirales</taxon>
        <taxon>Lachnospiraceae</taxon>
        <taxon>Acetatifactor</taxon>
    </lineage>
</organism>
<evidence type="ECO:0000256" key="1">
    <source>
        <dbReference type="ARBA" id="ARBA00023015"/>
    </source>
</evidence>
<dbReference type="SUPFAM" id="SSF51215">
    <property type="entry name" value="Regulatory protein AraC"/>
    <property type="match status" value="1"/>
</dbReference>
<keyword evidence="3" id="KW-0010">Activator</keyword>
<dbReference type="GO" id="GO:0043565">
    <property type="term" value="F:sequence-specific DNA binding"/>
    <property type="evidence" value="ECO:0007669"/>
    <property type="project" value="InterPro"/>
</dbReference>
<keyword evidence="1" id="KW-0805">Transcription regulation</keyword>
<keyword evidence="7" id="KW-1185">Reference proteome</keyword>
<dbReference type="PROSITE" id="PS00041">
    <property type="entry name" value="HTH_ARAC_FAMILY_1"/>
    <property type="match status" value="1"/>
</dbReference>
<dbReference type="Gene3D" id="1.10.10.60">
    <property type="entry name" value="Homeodomain-like"/>
    <property type="match status" value="2"/>
</dbReference>
<dbReference type="Gene3D" id="2.60.120.280">
    <property type="entry name" value="Regulatory protein AraC"/>
    <property type="match status" value="1"/>
</dbReference>
<dbReference type="InterPro" id="IPR037923">
    <property type="entry name" value="HTH-like"/>
</dbReference>
<dbReference type="SUPFAM" id="SSF46689">
    <property type="entry name" value="Homeodomain-like"/>
    <property type="match status" value="2"/>
</dbReference>
<feature type="domain" description="HTH araC/xylS-type" evidence="5">
    <location>
        <begin position="178"/>
        <end position="276"/>
    </location>
</feature>
<evidence type="ECO:0000313" key="6">
    <source>
        <dbReference type="EMBL" id="SOY30494.1"/>
    </source>
</evidence>